<dbReference type="InterPro" id="IPR000644">
    <property type="entry name" value="CBS_dom"/>
</dbReference>
<dbReference type="SMART" id="SM01091">
    <property type="entry name" value="CorC_HlyC"/>
    <property type="match status" value="1"/>
</dbReference>
<keyword evidence="4" id="KW-0677">Repeat</keyword>
<dbReference type="PANTHER" id="PTHR22777:SF17">
    <property type="entry name" value="UPF0053 PROTEIN SLL0260"/>
    <property type="match status" value="1"/>
</dbReference>
<dbReference type="AlphaFoldDB" id="A0A2I1JW27"/>
<dbReference type="InterPro" id="IPR046342">
    <property type="entry name" value="CBS_dom_sf"/>
</dbReference>
<keyword evidence="6 8" id="KW-0129">CBS domain</keyword>
<dbReference type="InterPro" id="IPR016169">
    <property type="entry name" value="FAD-bd_PCMH_sub2"/>
</dbReference>
<evidence type="ECO:0000256" key="8">
    <source>
        <dbReference type="PROSITE-ProRule" id="PRU00703"/>
    </source>
</evidence>
<evidence type="ECO:0000259" key="12">
    <source>
        <dbReference type="PROSITE" id="PS51371"/>
    </source>
</evidence>
<dbReference type="InterPro" id="IPR036318">
    <property type="entry name" value="FAD-bd_PCMH-like_sf"/>
</dbReference>
<dbReference type="Gene3D" id="3.30.465.10">
    <property type="match status" value="1"/>
</dbReference>
<evidence type="ECO:0000256" key="2">
    <source>
        <dbReference type="ARBA" id="ARBA00006337"/>
    </source>
</evidence>
<feature type="domain" description="CNNM transmembrane" evidence="13">
    <location>
        <begin position="1"/>
        <end position="186"/>
    </location>
</feature>
<feature type="coiled-coil region" evidence="10">
    <location>
        <begin position="34"/>
        <end position="61"/>
    </location>
</feature>
<dbReference type="SUPFAM" id="SSF54631">
    <property type="entry name" value="CBS-domain pair"/>
    <property type="match status" value="1"/>
</dbReference>
<evidence type="ECO:0000256" key="1">
    <source>
        <dbReference type="ARBA" id="ARBA00004141"/>
    </source>
</evidence>
<feature type="domain" description="CBS" evidence="12">
    <location>
        <begin position="274"/>
        <end position="331"/>
    </location>
</feature>
<accession>A0A2I1JW27</accession>
<dbReference type="CDD" id="cd04590">
    <property type="entry name" value="CBS_pair_CorC_HlyC_assoc"/>
    <property type="match status" value="1"/>
</dbReference>
<evidence type="ECO:0000313" key="14">
    <source>
        <dbReference type="EMBL" id="PKY87581.1"/>
    </source>
</evidence>
<evidence type="ECO:0000256" key="9">
    <source>
        <dbReference type="PROSITE-ProRule" id="PRU01193"/>
    </source>
</evidence>
<dbReference type="InterPro" id="IPR005170">
    <property type="entry name" value="Transptr-assoc_dom"/>
</dbReference>
<evidence type="ECO:0000256" key="10">
    <source>
        <dbReference type="SAM" id="Coils"/>
    </source>
</evidence>
<dbReference type="PANTHER" id="PTHR22777">
    <property type="entry name" value="HEMOLYSIN-RELATED"/>
    <property type="match status" value="1"/>
</dbReference>
<evidence type="ECO:0000256" key="4">
    <source>
        <dbReference type="ARBA" id="ARBA00022737"/>
    </source>
</evidence>
<dbReference type="SUPFAM" id="SSF56176">
    <property type="entry name" value="FAD-binding/transporter-associated domain-like"/>
    <property type="match status" value="1"/>
</dbReference>
<comment type="similarity">
    <text evidence="2">Belongs to the UPF0053 family.</text>
</comment>
<feature type="transmembrane region" description="Helical" evidence="11">
    <location>
        <begin position="90"/>
        <end position="107"/>
    </location>
</feature>
<organism evidence="14 15">
    <name type="scientific">Falseniella ignava</name>
    <dbReference type="NCBI Taxonomy" id="137730"/>
    <lineage>
        <taxon>Bacteria</taxon>
        <taxon>Bacillati</taxon>
        <taxon>Bacillota</taxon>
        <taxon>Bacilli</taxon>
        <taxon>Lactobacillales</taxon>
        <taxon>Aerococcaceae</taxon>
        <taxon>Falseniella</taxon>
    </lineage>
</organism>
<feature type="transmembrane region" description="Helical" evidence="11">
    <location>
        <begin position="61"/>
        <end position="84"/>
    </location>
</feature>
<comment type="subcellular location">
    <subcellularLocation>
        <location evidence="1">Membrane</location>
        <topology evidence="1">Multi-pass membrane protein</topology>
    </subcellularLocation>
</comment>
<reference evidence="14 15" key="1">
    <citation type="submission" date="2017-12" db="EMBL/GenBank/DDBJ databases">
        <title>Phylogenetic diversity of female urinary microbiome.</title>
        <authorList>
            <person name="Thomas-White K."/>
            <person name="Wolfe A.J."/>
        </authorList>
    </citation>
    <scope>NUCLEOTIDE SEQUENCE [LARGE SCALE GENOMIC DNA]</scope>
    <source>
        <strain evidence="14 15">UMB0898</strain>
    </source>
</reference>
<keyword evidence="7 9" id="KW-0472">Membrane</keyword>
<dbReference type="InterPro" id="IPR044751">
    <property type="entry name" value="Ion_transp-like_CBS"/>
</dbReference>
<comment type="caution">
    <text evidence="14">The sequence shown here is derived from an EMBL/GenBank/DDBJ whole genome shotgun (WGS) entry which is preliminary data.</text>
</comment>
<proteinExistence type="inferred from homology"/>
<evidence type="ECO:0000259" key="13">
    <source>
        <dbReference type="PROSITE" id="PS51846"/>
    </source>
</evidence>
<dbReference type="Gene3D" id="3.10.580.10">
    <property type="entry name" value="CBS-domain"/>
    <property type="match status" value="1"/>
</dbReference>
<evidence type="ECO:0000256" key="7">
    <source>
        <dbReference type="ARBA" id="ARBA00023136"/>
    </source>
</evidence>
<evidence type="ECO:0000256" key="11">
    <source>
        <dbReference type="SAM" id="Phobius"/>
    </source>
</evidence>
<protein>
    <submittedName>
        <fullName evidence="14">HlyC/CorC family transporter</fullName>
    </submittedName>
</protein>
<keyword evidence="10" id="KW-0175">Coiled coil</keyword>
<evidence type="ECO:0000313" key="15">
    <source>
        <dbReference type="Proteomes" id="UP000234384"/>
    </source>
</evidence>
<name>A0A2I1JW27_9LACT</name>
<dbReference type="PROSITE" id="PS51846">
    <property type="entry name" value="CNNM"/>
    <property type="match status" value="1"/>
</dbReference>
<dbReference type="RefSeq" id="WP_101954677.1">
    <property type="nucleotide sequence ID" value="NZ_PKHE01000023.1"/>
</dbReference>
<evidence type="ECO:0000256" key="3">
    <source>
        <dbReference type="ARBA" id="ARBA00022692"/>
    </source>
</evidence>
<evidence type="ECO:0000256" key="5">
    <source>
        <dbReference type="ARBA" id="ARBA00022989"/>
    </source>
</evidence>
<dbReference type="Proteomes" id="UP000234384">
    <property type="component" value="Unassembled WGS sequence"/>
</dbReference>
<dbReference type="Pfam" id="PF00571">
    <property type="entry name" value="CBS"/>
    <property type="match status" value="1"/>
</dbReference>
<dbReference type="Pfam" id="PF01595">
    <property type="entry name" value="CNNM"/>
    <property type="match status" value="1"/>
</dbReference>
<feature type="transmembrane region" description="Helical" evidence="11">
    <location>
        <begin position="6"/>
        <end position="29"/>
    </location>
</feature>
<keyword evidence="5 9" id="KW-1133">Transmembrane helix</keyword>
<dbReference type="Pfam" id="PF03471">
    <property type="entry name" value="CorC_HlyC"/>
    <property type="match status" value="1"/>
</dbReference>
<dbReference type="GO" id="GO:0005886">
    <property type="term" value="C:plasma membrane"/>
    <property type="evidence" value="ECO:0007669"/>
    <property type="project" value="TreeGrafter"/>
</dbReference>
<dbReference type="OrthoDB" id="9798188at2"/>
<gene>
    <name evidence="14" type="ORF">CYJ57_06975</name>
</gene>
<dbReference type="InterPro" id="IPR002550">
    <property type="entry name" value="CNNM"/>
</dbReference>
<sequence length="419" mass="47471">MGTDQVTSIGIFILCIFLSAFFSSSETAFTSANQHRLKNQAEEGNRQAQQAEKLINQYEQLLSTILIGNNLVNILSSAVATLFFVQLFPIYGATISTIVTTIILLIFGEITPKLVAKLFPEKLAKQFSGILTVLNKLFSPVVWVLSQWQRLVIDLLPVKNSPSISEDELLTMLNVAKSEGTLEDDEHDLVRAAIRFDDTEVSQIITPRIDIDGIDIESSFEEIDQVFEQTNHTRLAVYDGTIDELIGTIHERDFNRLLKRHANHPESNKDLRSIISKPHYVPITMLLSDLLQFMQLNKVHLSYVIDEFGSIQGIVTMEDILERLVGDIWDEHDQIELELTELEPQQKIQVSGLMTLEDLYDYFDKRYEGDWDSSTVSGLVMELIHRMPEVGDCVEIDQLKITVESIDNGRVMSALVELI</sequence>
<evidence type="ECO:0000256" key="6">
    <source>
        <dbReference type="ARBA" id="ARBA00023122"/>
    </source>
</evidence>
<feature type="domain" description="CBS" evidence="12">
    <location>
        <begin position="205"/>
        <end position="266"/>
    </location>
</feature>
<dbReference type="EMBL" id="PKHE01000023">
    <property type="protein sequence ID" value="PKY87581.1"/>
    <property type="molecule type" value="Genomic_DNA"/>
</dbReference>
<dbReference type="GO" id="GO:0050660">
    <property type="term" value="F:flavin adenine dinucleotide binding"/>
    <property type="evidence" value="ECO:0007669"/>
    <property type="project" value="InterPro"/>
</dbReference>
<dbReference type="SMART" id="SM00116">
    <property type="entry name" value="CBS"/>
    <property type="match status" value="2"/>
</dbReference>
<dbReference type="PROSITE" id="PS51371">
    <property type="entry name" value="CBS"/>
    <property type="match status" value="2"/>
</dbReference>
<keyword evidence="3 9" id="KW-0812">Transmembrane</keyword>